<dbReference type="Proteomes" id="UP001281761">
    <property type="component" value="Unassembled WGS sequence"/>
</dbReference>
<reference evidence="1 2" key="1">
    <citation type="journal article" date="2022" name="bioRxiv">
        <title>Genomics of Preaxostyla Flagellates Illuminates Evolutionary Transitions and the Path Towards Mitochondrial Loss.</title>
        <authorList>
            <person name="Novak L.V.F."/>
            <person name="Treitli S.C."/>
            <person name="Pyrih J."/>
            <person name="Halakuc P."/>
            <person name="Pipaliya S.V."/>
            <person name="Vacek V."/>
            <person name="Brzon O."/>
            <person name="Soukal P."/>
            <person name="Eme L."/>
            <person name="Dacks J.B."/>
            <person name="Karnkowska A."/>
            <person name="Elias M."/>
            <person name="Hampl V."/>
        </authorList>
    </citation>
    <scope>NUCLEOTIDE SEQUENCE [LARGE SCALE GENOMIC DNA]</scope>
    <source>
        <strain evidence="1">NAU3</strain>
        <tissue evidence="1">Gut</tissue>
    </source>
</reference>
<organism evidence="1 2">
    <name type="scientific">Blattamonas nauphoetae</name>
    <dbReference type="NCBI Taxonomy" id="2049346"/>
    <lineage>
        <taxon>Eukaryota</taxon>
        <taxon>Metamonada</taxon>
        <taxon>Preaxostyla</taxon>
        <taxon>Oxymonadida</taxon>
        <taxon>Blattamonas</taxon>
    </lineage>
</organism>
<keyword evidence="2" id="KW-1185">Reference proteome</keyword>
<proteinExistence type="predicted"/>
<dbReference type="EMBL" id="JARBJD010000237">
    <property type="protein sequence ID" value="KAK2946125.1"/>
    <property type="molecule type" value="Genomic_DNA"/>
</dbReference>
<comment type="caution">
    <text evidence="1">The sequence shown here is derived from an EMBL/GenBank/DDBJ whole genome shotgun (WGS) entry which is preliminary data.</text>
</comment>
<name>A0ABQ9X335_9EUKA</name>
<accession>A0ABQ9X335</accession>
<sequence>MKWSPDLKYETEYEVSSVVSLDGKQTVSTSSLTFRTPTEPARIEKCLKAELDKDRTKVRLFFEGQALDSEMGLIWLKDGSTFWSSVSSLTAADSTHCFADFAVSSSESAERVEFGKEYAVSIKEGETTTFTMSDGIKASIPFPPRLLSASFAFTNTLLTSCSVSFVGADLPVDKDFAVTLSPTLSFVIRVVDAERAESSQLRIGWLDTLQFSTNYTIVSIVPVDEDEGEILFDPSLSFETEAEPARIIRCVSSVLSVDGKILIVQLEGRALEGNIGRVCLTRNGKVWESIEAMTVSSTTLSIAEFKVGEEENEEGVGIGKEYTLIGMSDGSSGCVVEEGIRIVVSRQTVMCRKGGSGEAEKCGQPSNPCSSLLVGWMAGQREEGSSNERVELEVDAEVEIGGVLFVGEKKVRVWGGSKRRGRMVGKWGESWDSMNAIEIDGGQVSIVEVTILLGSGREEGMEKRKSFLICGGGEVCVERVVVESVGEGRVVMGLVGLWWGSADLVSIEMEGIEFGDGVGFVEVGKETKIVGLSLCSLKARRVRTLNAPLISFLGLKEESEVKTEKVILLETTREESGDRFKVEEGGVMSVKTKQHETSFVGCVFEGSKTRRVGDGDEVGGVLFVGVGRMGGGDVRFEDCLMIDSVPLGNEGGGVVVVASSGVFRVWFERCWMEETRVSGIPFEHLNGVPFVNEKRRVVSGVGVVGALIIGEKSLPIVGRSSSRFSGCSLKVVVGREATMARQMNEGKKLDLDASHCSPTAMHPTAHPQRCIPLLTHSDAFHCSPTAMHPTAHPQRCVPLLTHSDASHCSPTAMHPTAHPQRCIPLLTHSDASHCSPTAMRSTAHPQRCIPLLTHSDAFHCSPTAMHPTAHPQRCVPLLTHSDASHCSPTAMHPTAHPQRCVPLLTHSDASHCSPTAMRSTAHPQRCIPLLTHSDASHCSPTAMHPTAHPQRCIPLLTHSDAFHCSPILFESPPLSKEHPVL</sequence>
<evidence type="ECO:0000313" key="2">
    <source>
        <dbReference type="Proteomes" id="UP001281761"/>
    </source>
</evidence>
<evidence type="ECO:0000313" key="1">
    <source>
        <dbReference type="EMBL" id="KAK2946125.1"/>
    </source>
</evidence>
<gene>
    <name evidence="1" type="ORF">BLNAU_18967</name>
</gene>
<protein>
    <submittedName>
        <fullName evidence="1">Uncharacterized protein</fullName>
    </submittedName>
</protein>